<dbReference type="Proteomes" id="UP000198822">
    <property type="component" value="Chromosome I"/>
</dbReference>
<dbReference type="InterPro" id="IPR036928">
    <property type="entry name" value="AS_sf"/>
</dbReference>
<dbReference type="AlphaFoldDB" id="A0A1G8AZ97"/>
<evidence type="ECO:0000313" key="3">
    <source>
        <dbReference type="EMBL" id="SDH26332.1"/>
    </source>
</evidence>
<dbReference type="Gene3D" id="3.90.1300.10">
    <property type="entry name" value="Amidase signature (AS) domain"/>
    <property type="match status" value="1"/>
</dbReference>
<dbReference type="PANTHER" id="PTHR11895:SF7">
    <property type="entry name" value="GLUTAMYL-TRNA(GLN) AMIDOTRANSFERASE SUBUNIT A, MITOCHONDRIAL"/>
    <property type="match status" value="1"/>
</dbReference>
<dbReference type="GO" id="GO:0003824">
    <property type="term" value="F:catalytic activity"/>
    <property type="evidence" value="ECO:0007669"/>
    <property type="project" value="InterPro"/>
</dbReference>
<dbReference type="InterPro" id="IPR000120">
    <property type="entry name" value="Amidase"/>
</dbReference>
<name>A0A1G8AZ97_9MICO</name>
<dbReference type="InterPro" id="IPR020556">
    <property type="entry name" value="Amidase_CS"/>
</dbReference>
<protein>
    <submittedName>
        <fullName evidence="3">Amidase</fullName>
    </submittedName>
</protein>
<reference evidence="4" key="1">
    <citation type="submission" date="2016-10" db="EMBL/GenBank/DDBJ databases">
        <authorList>
            <person name="Varghese N."/>
            <person name="Submissions S."/>
        </authorList>
    </citation>
    <scope>NUCLEOTIDE SEQUENCE [LARGE SCALE GENOMIC DNA]</scope>
    <source>
        <strain evidence="4">DSM 22002</strain>
    </source>
</reference>
<proteinExistence type="inferred from homology"/>
<dbReference type="PROSITE" id="PS00571">
    <property type="entry name" value="AMIDASES"/>
    <property type="match status" value="1"/>
</dbReference>
<evidence type="ECO:0000259" key="2">
    <source>
        <dbReference type="Pfam" id="PF01425"/>
    </source>
</evidence>
<organism evidence="3 4">
    <name type="scientific">Agrococcus jejuensis</name>
    <dbReference type="NCBI Taxonomy" id="399736"/>
    <lineage>
        <taxon>Bacteria</taxon>
        <taxon>Bacillati</taxon>
        <taxon>Actinomycetota</taxon>
        <taxon>Actinomycetes</taxon>
        <taxon>Micrococcales</taxon>
        <taxon>Microbacteriaceae</taxon>
        <taxon>Agrococcus</taxon>
    </lineage>
</organism>
<feature type="domain" description="Amidase" evidence="2">
    <location>
        <begin position="25"/>
        <end position="452"/>
    </location>
</feature>
<dbReference type="SUPFAM" id="SSF75304">
    <property type="entry name" value="Amidase signature (AS) enzymes"/>
    <property type="match status" value="1"/>
</dbReference>
<dbReference type="Pfam" id="PF01425">
    <property type="entry name" value="Amidase"/>
    <property type="match status" value="1"/>
</dbReference>
<dbReference type="PANTHER" id="PTHR11895">
    <property type="entry name" value="TRANSAMIDASE"/>
    <property type="match status" value="1"/>
</dbReference>
<dbReference type="STRING" id="399736.SAMN04489720_0592"/>
<dbReference type="OrthoDB" id="5175573at2"/>
<evidence type="ECO:0000313" key="4">
    <source>
        <dbReference type="Proteomes" id="UP000198822"/>
    </source>
</evidence>
<comment type="similarity">
    <text evidence="1">Belongs to the amidase family.</text>
</comment>
<accession>A0A1G8AZ97</accession>
<dbReference type="RefSeq" id="WP_092502297.1">
    <property type="nucleotide sequence ID" value="NZ_LT629695.1"/>
</dbReference>
<evidence type="ECO:0000256" key="1">
    <source>
        <dbReference type="ARBA" id="ARBA00009199"/>
    </source>
</evidence>
<sequence>MTALHELTALDLWDALHRRRVSAREVAEHYLARIERDASNAFVTVTVDAALARADAIDAADDRTPVILGLPFADKDLVQRAGVPTQFGSRAREGFVPSVSDPIVDVLDAAGGVSLGKTATPEFGFSGHTSSALTGHTTLPGRPDLGAGGSSGGAAAAVAAGLLPFAPGSDGGGSIRIPASVCGLVGLKPSRGRVPAHSGLGQIGGLSVAGPIARTVRDAALLMEAMLGRVNGVVPHRTTLRSPELDGGSLLAAATRGEGRFRIAVLEGTPWDDAVDVAISQDARDAVAVAVRELSALGHDVDDLAMPALPGYADTFRTLWQFGAAGIPFTDAQRERVEPLTAWLADAGRALTPGQVTQGVALFTAYERTVVTAFAPYDAVLTPTTALPARPLDWYGDDPEESFRQQVRHTPHTSFVNVSGLPAITLPVHETAEGLPMGAHLIGRPGEEATLLAIGRQLERRIPWEHVGRRRFAA</sequence>
<keyword evidence="4" id="KW-1185">Reference proteome</keyword>
<gene>
    <name evidence="3" type="ORF">SAMN04489720_0592</name>
</gene>
<dbReference type="InterPro" id="IPR023631">
    <property type="entry name" value="Amidase_dom"/>
</dbReference>
<dbReference type="EMBL" id="LT629695">
    <property type="protein sequence ID" value="SDH26332.1"/>
    <property type="molecule type" value="Genomic_DNA"/>
</dbReference>